<reference evidence="7 8" key="1">
    <citation type="submission" date="2021-01" db="EMBL/GenBank/DDBJ databases">
        <title>Streptomyces acididurans sp. nov., isolated from a peat swamp forest soil.</title>
        <authorList>
            <person name="Chantavorakit T."/>
            <person name="Duangmal K."/>
        </authorList>
    </citation>
    <scope>NUCLEOTIDE SEQUENCE [LARGE SCALE GENOMIC DNA]</scope>
    <source>
        <strain evidence="7 8">KK5PA1</strain>
    </source>
</reference>
<dbReference type="PANTHER" id="PTHR43776:SF7">
    <property type="entry name" value="D,D-DIPEPTIDE TRANSPORT ATP-BINDING PROTEIN DDPF-RELATED"/>
    <property type="match status" value="1"/>
</dbReference>
<dbReference type="SUPFAM" id="SSF52540">
    <property type="entry name" value="P-loop containing nucleoside triphosphate hydrolases"/>
    <property type="match status" value="1"/>
</dbReference>
<evidence type="ECO:0000256" key="4">
    <source>
        <dbReference type="ARBA" id="ARBA00022840"/>
    </source>
</evidence>
<keyword evidence="3" id="KW-0547">Nucleotide-binding</keyword>
<dbReference type="InterPro" id="IPR050319">
    <property type="entry name" value="ABC_transp_ATP-bind"/>
</dbReference>
<organism evidence="7 8">
    <name type="scientific">Actinacidiphila acididurans</name>
    <dbReference type="NCBI Taxonomy" id="2784346"/>
    <lineage>
        <taxon>Bacteria</taxon>
        <taxon>Bacillati</taxon>
        <taxon>Actinomycetota</taxon>
        <taxon>Actinomycetes</taxon>
        <taxon>Kitasatosporales</taxon>
        <taxon>Streptomycetaceae</taxon>
        <taxon>Actinacidiphila</taxon>
    </lineage>
</organism>
<dbReference type="SMART" id="SM00382">
    <property type="entry name" value="AAA"/>
    <property type="match status" value="1"/>
</dbReference>
<dbReference type="RefSeq" id="WP_205359616.1">
    <property type="nucleotide sequence ID" value="NZ_JADKYB010000014.1"/>
</dbReference>
<feature type="domain" description="ABC transporter" evidence="6">
    <location>
        <begin position="45"/>
        <end position="285"/>
    </location>
</feature>
<dbReference type="InterPro" id="IPR027417">
    <property type="entry name" value="P-loop_NTPase"/>
</dbReference>
<keyword evidence="4 7" id="KW-0067">ATP-binding</keyword>
<dbReference type="Gene3D" id="3.40.50.300">
    <property type="entry name" value="P-loop containing nucleotide triphosphate hydrolases"/>
    <property type="match status" value="1"/>
</dbReference>
<dbReference type="Pfam" id="PF00005">
    <property type="entry name" value="ABC_tran"/>
    <property type="match status" value="1"/>
</dbReference>
<dbReference type="InterPro" id="IPR003439">
    <property type="entry name" value="ABC_transporter-like_ATP-bd"/>
</dbReference>
<dbReference type="InterPro" id="IPR003593">
    <property type="entry name" value="AAA+_ATPase"/>
</dbReference>
<dbReference type="CDD" id="cd03257">
    <property type="entry name" value="ABC_NikE_OppD_transporters"/>
    <property type="match status" value="1"/>
</dbReference>
<keyword evidence="8" id="KW-1185">Reference proteome</keyword>
<sequence length="383" mass="41463">MSEQVTLDQPEDTAPEPAKDGASGAGAGGGETLLEVSGLQKYFPIHGGFIVKRRVGDVRAVDGVDFSIAAGESLGMVGESGCGKSTTGRLVTRLLEPTGGKITYAGQDITHRSRKELAPIRSEIQMIFQDPYASLNPRQTVGSIVSAPMEINDINPSGGREKRVRELLEIVGLNPEHYNRFPHEFSGGQRQRIGVARALALDPKLIVADEPVSALDVSIQAQVVNLLQRVQKELGIAFLFIAHDLAIVRHFSQRIAVMYLGKIVEIGDRASIYERPRHPYTHALLSAAPEADPDDDGRERIRLAGDVPSPINPPSGCRFRTRCWKAQDKCATEEPPLVQIGGNVAGHLTACHFPEEPTITARKEDIVLDPALAAIEEAAEETP</sequence>
<dbReference type="Proteomes" id="UP000749040">
    <property type="component" value="Unassembled WGS sequence"/>
</dbReference>
<evidence type="ECO:0000313" key="7">
    <source>
        <dbReference type="EMBL" id="MBM9507752.1"/>
    </source>
</evidence>
<dbReference type="InterPro" id="IPR017871">
    <property type="entry name" value="ABC_transporter-like_CS"/>
</dbReference>
<proteinExistence type="inferred from homology"/>
<protein>
    <submittedName>
        <fullName evidence="7">Dipeptide ABC transporter ATP-binding protein</fullName>
    </submittedName>
</protein>
<dbReference type="GO" id="GO:0005524">
    <property type="term" value="F:ATP binding"/>
    <property type="evidence" value="ECO:0007669"/>
    <property type="project" value="UniProtKB-KW"/>
</dbReference>
<evidence type="ECO:0000256" key="1">
    <source>
        <dbReference type="ARBA" id="ARBA00005417"/>
    </source>
</evidence>
<keyword evidence="2" id="KW-0813">Transport</keyword>
<evidence type="ECO:0000256" key="3">
    <source>
        <dbReference type="ARBA" id="ARBA00022741"/>
    </source>
</evidence>
<comment type="caution">
    <text evidence="7">The sequence shown here is derived from an EMBL/GenBank/DDBJ whole genome shotgun (WGS) entry which is preliminary data.</text>
</comment>
<dbReference type="PROSITE" id="PS00211">
    <property type="entry name" value="ABC_TRANSPORTER_1"/>
    <property type="match status" value="1"/>
</dbReference>
<dbReference type="NCBIfam" id="NF008453">
    <property type="entry name" value="PRK11308.1"/>
    <property type="match status" value="1"/>
</dbReference>
<feature type="region of interest" description="Disordered" evidence="5">
    <location>
        <begin position="1"/>
        <end position="29"/>
    </location>
</feature>
<gene>
    <name evidence="7" type="ORF">ITX44_25035</name>
</gene>
<evidence type="ECO:0000256" key="2">
    <source>
        <dbReference type="ARBA" id="ARBA00022448"/>
    </source>
</evidence>
<dbReference type="PROSITE" id="PS50893">
    <property type="entry name" value="ABC_TRANSPORTER_2"/>
    <property type="match status" value="1"/>
</dbReference>
<dbReference type="InterPro" id="IPR013563">
    <property type="entry name" value="Oligopep_ABC_C"/>
</dbReference>
<evidence type="ECO:0000256" key="5">
    <source>
        <dbReference type="SAM" id="MobiDB-lite"/>
    </source>
</evidence>
<name>A0ABS2TWN4_9ACTN</name>
<dbReference type="Pfam" id="PF08352">
    <property type="entry name" value="oligo_HPY"/>
    <property type="match status" value="1"/>
</dbReference>
<dbReference type="NCBIfam" id="TIGR01727">
    <property type="entry name" value="oligo_HPY"/>
    <property type="match status" value="1"/>
</dbReference>
<comment type="similarity">
    <text evidence="1">Belongs to the ABC transporter superfamily.</text>
</comment>
<evidence type="ECO:0000313" key="8">
    <source>
        <dbReference type="Proteomes" id="UP000749040"/>
    </source>
</evidence>
<accession>A0ABS2TWN4</accession>
<evidence type="ECO:0000259" key="6">
    <source>
        <dbReference type="PROSITE" id="PS50893"/>
    </source>
</evidence>
<dbReference type="EMBL" id="JADKYB010000014">
    <property type="protein sequence ID" value="MBM9507752.1"/>
    <property type="molecule type" value="Genomic_DNA"/>
</dbReference>
<dbReference type="PANTHER" id="PTHR43776">
    <property type="entry name" value="TRANSPORT ATP-BINDING PROTEIN"/>
    <property type="match status" value="1"/>
</dbReference>